<feature type="binding site" evidence="6">
    <location>
        <position position="150"/>
    </location>
    <ligand>
        <name>Mg(2+)</name>
        <dbReference type="ChEBI" id="CHEBI:18420"/>
        <label>1</label>
    </ligand>
</feature>
<feature type="binding site" evidence="6">
    <location>
        <position position="263"/>
    </location>
    <ligand>
        <name>Mg(2+)</name>
        <dbReference type="ChEBI" id="CHEBI:18420"/>
        <label>1</label>
    </ligand>
</feature>
<dbReference type="PANTHER" id="PTHR22748:SF6">
    <property type="entry name" value="DNA-(APURINIC OR APYRIMIDINIC SITE) ENDONUCLEASE"/>
    <property type="match status" value="1"/>
</dbReference>
<comment type="cofactor">
    <cofactor evidence="6 8">
        <name>Mg(2+)</name>
        <dbReference type="ChEBI" id="CHEBI:18420"/>
    </cofactor>
    <cofactor evidence="6 8">
        <name>Mn(2+)</name>
        <dbReference type="ChEBI" id="CHEBI:29035"/>
    </cofactor>
    <text evidence="6 8">Probably binds two magnesium or manganese ions per subunit.</text>
</comment>
<dbReference type="NCBIfam" id="TIGR00195">
    <property type="entry name" value="exoDNase_III"/>
    <property type="match status" value="1"/>
</dbReference>
<dbReference type="EC" id="3.1.-.-" evidence="8"/>
<dbReference type="Pfam" id="PF03372">
    <property type="entry name" value="Exo_endo_phos"/>
    <property type="match status" value="1"/>
</dbReference>
<dbReference type="GO" id="GO:0003677">
    <property type="term" value="F:DNA binding"/>
    <property type="evidence" value="ECO:0007669"/>
    <property type="project" value="InterPro"/>
</dbReference>
<sequence>MPIKRRTLSTAASKLNSGAKTVRDVFEPPVDTEKESRPTKKTKISAGAQKSTNNSVKDVKKKSISKKVEAEDNERDCGEDMEAEAENKASTNNSSGPTNTSMPATLSFQKKQEDTIKFASWNVSGLAAAVKKGFDTYASAEDADILCLQETKVREPLDISAIVDRYPHRWWAIGDKKGYGGVAVFSKIEPISVTYGVPTHSDVDYTKSRVITLEFSNFYYVACYIPNSGTKLKNLAERMDWDIAMDKYLRQLDEKKPLIWAGDLNVAHTKIDLARPSSNSKTAGFTAEERADFEKLLNGGVQRFVDTWRHFHQETKGVYTYYSYRYHCRTKGIGWRLDYHVVSERLLDRVLQSEIRSECYGASDHVPIVMILKA</sequence>
<dbReference type="InterPro" id="IPR020847">
    <property type="entry name" value="AP_endonuclease_F1_BS"/>
</dbReference>
<accession>A0A9N8WAQ6</accession>
<comment type="caution">
    <text evidence="11">The sequence shown here is derived from an EMBL/GenBank/DDBJ whole genome shotgun (WGS) entry which is preliminary data.</text>
</comment>
<dbReference type="PROSITE" id="PS00726">
    <property type="entry name" value="AP_NUCLEASE_F1_1"/>
    <property type="match status" value="1"/>
</dbReference>
<feature type="binding site" evidence="6">
    <location>
        <position position="265"/>
    </location>
    <ligand>
        <name>Mg(2+)</name>
        <dbReference type="ChEBI" id="CHEBI:18420"/>
        <label>1</label>
    </ligand>
</feature>
<gene>
    <name evidence="11" type="ORF">PBRASI_LOCUS1426</name>
</gene>
<feature type="compositionally biased region" description="Low complexity" evidence="9">
    <location>
        <begin position="90"/>
        <end position="101"/>
    </location>
</feature>
<protein>
    <recommendedName>
        <fullName evidence="8">DNA-(apurinic or apyrimidinic site) endonuclease</fullName>
        <ecNumber evidence="8">3.1.-.-</ecNumber>
    </recommendedName>
</protein>
<proteinExistence type="inferred from homology"/>
<dbReference type="GO" id="GO:0008311">
    <property type="term" value="F:double-stranded DNA 3'-5' DNA exonuclease activity"/>
    <property type="evidence" value="ECO:0007669"/>
    <property type="project" value="TreeGrafter"/>
</dbReference>
<dbReference type="GO" id="GO:0046872">
    <property type="term" value="F:metal ion binding"/>
    <property type="evidence" value="ECO:0007669"/>
    <property type="project" value="UniProtKB-KW"/>
</dbReference>
<feature type="binding site" evidence="6">
    <location>
        <position position="122"/>
    </location>
    <ligand>
        <name>Mg(2+)</name>
        <dbReference type="ChEBI" id="CHEBI:18420"/>
        <label>1</label>
    </ligand>
</feature>
<evidence type="ECO:0000256" key="4">
    <source>
        <dbReference type="ARBA" id="ARBA00022842"/>
    </source>
</evidence>
<feature type="compositionally biased region" description="Basic and acidic residues" evidence="9">
    <location>
        <begin position="21"/>
        <end position="38"/>
    </location>
</feature>
<feature type="site" description="Transition state stabilizer" evidence="7">
    <location>
        <position position="265"/>
    </location>
</feature>
<evidence type="ECO:0000259" key="10">
    <source>
        <dbReference type="Pfam" id="PF03372"/>
    </source>
</evidence>
<dbReference type="AlphaFoldDB" id="A0A9N8WAQ6"/>
<dbReference type="EMBL" id="CAJVPI010000092">
    <property type="protein sequence ID" value="CAG8478081.1"/>
    <property type="molecule type" value="Genomic_DNA"/>
</dbReference>
<feature type="site" description="Interaction with DNA substrate" evidence="7">
    <location>
        <position position="365"/>
    </location>
</feature>
<keyword evidence="4 6" id="KW-0460">Magnesium</keyword>
<feature type="active site" description="Proton donor/acceptor" evidence="5">
    <location>
        <position position="263"/>
    </location>
</feature>
<feature type="active site" evidence="5">
    <location>
        <position position="224"/>
    </location>
</feature>
<evidence type="ECO:0000313" key="11">
    <source>
        <dbReference type="EMBL" id="CAG8478081.1"/>
    </source>
</evidence>
<evidence type="ECO:0000256" key="7">
    <source>
        <dbReference type="PIRSR" id="PIRSR604808-3"/>
    </source>
</evidence>
<evidence type="ECO:0000256" key="8">
    <source>
        <dbReference type="RuleBase" id="RU362131"/>
    </source>
</evidence>
<reference evidence="11" key="1">
    <citation type="submission" date="2021-06" db="EMBL/GenBank/DDBJ databases">
        <authorList>
            <person name="Kallberg Y."/>
            <person name="Tangrot J."/>
            <person name="Rosling A."/>
        </authorList>
    </citation>
    <scope>NUCLEOTIDE SEQUENCE</scope>
    <source>
        <strain evidence="11">BR232B</strain>
    </source>
</reference>
<evidence type="ECO:0000256" key="9">
    <source>
        <dbReference type="SAM" id="MobiDB-lite"/>
    </source>
</evidence>
<comment type="similarity">
    <text evidence="1 8">Belongs to the DNA repair enzymes AP/ExoA family.</text>
</comment>
<evidence type="ECO:0000256" key="1">
    <source>
        <dbReference type="ARBA" id="ARBA00007092"/>
    </source>
</evidence>
<dbReference type="Gene3D" id="3.60.10.10">
    <property type="entry name" value="Endonuclease/exonuclease/phosphatase"/>
    <property type="match status" value="1"/>
</dbReference>
<dbReference type="GO" id="GO:0008081">
    <property type="term" value="F:phosphoric diester hydrolase activity"/>
    <property type="evidence" value="ECO:0007669"/>
    <property type="project" value="TreeGrafter"/>
</dbReference>
<keyword evidence="8" id="KW-0234">DNA repair</keyword>
<dbReference type="PROSITE" id="PS51435">
    <property type="entry name" value="AP_NUCLEASE_F1_4"/>
    <property type="match status" value="1"/>
</dbReference>
<dbReference type="NCBIfam" id="TIGR00633">
    <property type="entry name" value="xth"/>
    <property type="match status" value="1"/>
</dbReference>
<keyword evidence="12" id="KW-1185">Reference proteome</keyword>
<feature type="domain" description="Endonuclease/exonuclease/phosphatase" evidence="10">
    <location>
        <begin position="119"/>
        <end position="365"/>
    </location>
</feature>
<evidence type="ECO:0000256" key="2">
    <source>
        <dbReference type="ARBA" id="ARBA00022723"/>
    </source>
</evidence>
<feature type="site" description="Important for catalytic activity" evidence="7">
    <location>
        <position position="338"/>
    </location>
</feature>
<dbReference type="SUPFAM" id="SSF56219">
    <property type="entry name" value="DNase I-like"/>
    <property type="match status" value="1"/>
</dbReference>
<feature type="region of interest" description="Disordered" evidence="9">
    <location>
        <begin position="1"/>
        <end position="104"/>
    </location>
</feature>
<feature type="compositionally biased region" description="Basic and acidic residues" evidence="9">
    <location>
        <begin position="66"/>
        <end position="78"/>
    </location>
</feature>
<dbReference type="CDD" id="cd09087">
    <property type="entry name" value="Ape1-like_AP-endo"/>
    <property type="match status" value="1"/>
</dbReference>
<keyword evidence="2 6" id="KW-0479">Metal-binding</keyword>
<feature type="binding site" evidence="6">
    <location>
        <position position="364"/>
    </location>
    <ligand>
        <name>Mg(2+)</name>
        <dbReference type="ChEBI" id="CHEBI:18420"/>
        <label>1</label>
    </ligand>
</feature>
<dbReference type="GO" id="GO:0005634">
    <property type="term" value="C:nucleus"/>
    <property type="evidence" value="ECO:0007669"/>
    <property type="project" value="TreeGrafter"/>
</dbReference>
<feature type="binding site" evidence="6">
    <location>
        <position position="365"/>
    </location>
    <ligand>
        <name>Mg(2+)</name>
        <dbReference type="ChEBI" id="CHEBI:18420"/>
        <label>1</label>
    </ligand>
</feature>
<dbReference type="GO" id="GO:0006284">
    <property type="term" value="P:base-excision repair"/>
    <property type="evidence" value="ECO:0007669"/>
    <property type="project" value="TreeGrafter"/>
</dbReference>
<evidence type="ECO:0000256" key="6">
    <source>
        <dbReference type="PIRSR" id="PIRSR604808-2"/>
    </source>
</evidence>
<evidence type="ECO:0000256" key="3">
    <source>
        <dbReference type="ARBA" id="ARBA00022801"/>
    </source>
</evidence>
<dbReference type="InterPro" id="IPR036691">
    <property type="entry name" value="Endo/exonu/phosph_ase_sf"/>
</dbReference>
<evidence type="ECO:0000256" key="5">
    <source>
        <dbReference type="PIRSR" id="PIRSR604808-1"/>
    </source>
</evidence>
<dbReference type="Proteomes" id="UP000789739">
    <property type="component" value="Unassembled WGS sequence"/>
</dbReference>
<keyword evidence="3" id="KW-0378">Hydrolase</keyword>
<feature type="active site" description="Proton acceptor" evidence="5">
    <location>
        <position position="365"/>
    </location>
</feature>
<dbReference type="InterPro" id="IPR005135">
    <property type="entry name" value="Endo/exonuclease/phosphatase"/>
</dbReference>
<organism evidence="11 12">
    <name type="scientific">Paraglomus brasilianum</name>
    <dbReference type="NCBI Taxonomy" id="144538"/>
    <lineage>
        <taxon>Eukaryota</taxon>
        <taxon>Fungi</taxon>
        <taxon>Fungi incertae sedis</taxon>
        <taxon>Mucoromycota</taxon>
        <taxon>Glomeromycotina</taxon>
        <taxon>Glomeromycetes</taxon>
        <taxon>Paraglomerales</taxon>
        <taxon>Paraglomeraceae</taxon>
        <taxon>Paraglomus</taxon>
    </lineage>
</organism>
<dbReference type="PANTHER" id="PTHR22748">
    <property type="entry name" value="AP ENDONUCLEASE"/>
    <property type="match status" value="1"/>
</dbReference>
<keyword evidence="6" id="KW-0464">Manganese</keyword>
<name>A0A9N8WAQ6_9GLOM</name>
<feature type="compositionally biased region" description="Polar residues" evidence="9">
    <location>
        <begin position="8"/>
        <end position="19"/>
    </location>
</feature>
<dbReference type="InterPro" id="IPR004808">
    <property type="entry name" value="AP_endonuc_1"/>
</dbReference>
<dbReference type="GO" id="GO:0003906">
    <property type="term" value="F:DNA-(apurinic or apyrimidinic site) endonuclease activity"/>
    <property type="evidence" value="ECO:0007669"/>
    <property type="project" value="TreeGrafter"/>
</dbReference>
<dbReference type="OrthoDB" id="498125at2759"/>
<evidence type="ECO:0000313" key="12">
    <source>
        <dbReference type="Proteomes" id="UP000789739"/>
    </source>
</evidence>
<keyword evidence="8" id="KW-0227">DNA damage</keyword>